<dbReference type="EMBL" id="CAJNOL010001691">
    <property type="protein sequence ID" value="CAF1404576.1"/>
    <property type="molecule type" value="Genomic_DNA"/>
</dbReference>
<proteinExistence type="predicted"/>
<keyword evidence="5" id="KW-1185">Reference proteome</keyword>
<evidence type="ECO:0000313" key="1">
    <source>
        <dbReference type="EMBL" id="CAF1156974.1"/>
    </source>
</evidence>
<evidence type="ECO:0000313" key="3">
    <source>
        <dbReference type="EMBL" id="CAF1400397.1"/>
    </source>
</evidence>
<dbReference type="EMBL" id="CAJNOH010000983">
    <property type="protein sequence ID" value="CAF1158897.1"/>
    <property type="molecule type" value="Genomic_DNA"/>
</dbReference>
<evidence type="ECO:0000313" key="5">
    <source>
        <dbReference type="Proteomes" id="UP000663870"/>
    </source>
</evidence>
<dbReference type="Proteomes" id="UP000663854">
    <property type="component" value="Unassembled WGS sequence"/>
</dbReference>
<organism evidence="4 5">
    <name type="scientific">Rotaria sordida</name>
    <dbReference type="NCBI Taxonomy" id="392033"/>
    <lineage>
        <taxon>Eukaryota</taxon>
        <taxon>Metazoa</taxon>
        <taxon>Spiralia</taxon>
        <taxon>Gnathifera</taxon>
        <taxon>Rotifera</taxon>
        <taxon>Eurotatoria</taxon>
        <taxon>Bdelloidea</taxon>
        <taxon>Philodinida</taxon>
        <taxon>Philodinidae</taxon>
        <taxon>Rotaria</taxon>
    </lineage>
</organism>
<comment type="caution">
    <text evidence="4">The sequence shown here is derived from an EMBL/GenBank/DDBJ whole genome shotgun (WGS) entry which is preliminary data.</text>
</comment>
<dbReference type="AlphaFoldDB" id="A0A815L3L6"/>
<name>A0A815L3L6_9BILA</name>
<accession>A0A815L3L6</accession>
<dbReference type="Proteomes" id="UP000663870">
    <property type="component" value="Unassembled WGS sequence"/>
</dbReference>
<evidence type="ECO:0000313" key="4">
    <source>
        <dbReference type="EMBL" id="CAF1404576.1"/>
    </source>
</evidence>
<dbReference type="EMBL" id="CAJNOL010001665">
    <property type="protein sequence ID" value="CAF1400397.1"/>
    <property type="molecule type" value="Genomic_DNA"/>
</dbReference>
<reference evidence="4" key="1">
    <citation type="submission" date="2021-02" db="EMBL/GenBank/DDBJ databases">
        <authorList>
            <person name="Nowell W R."/>
        </authorList>
    </citation>
    <scope>NUCLEOTIDE SEQUENCE</scope>
</reference>
<sequence>MFTREEHVDLLLNTLNEAVIMLLDACNANQAQDEILSLKKIAKNKNSNHKQQQKTIKKCSFYHKKPVDKTK</sequence>
<protein>
    <submittedName>
        <fullName evidence="4">Uncharacterized protein</fullName>
    </submittedName>
</protein>
<gene>
    <name evidence="3" type="ORF">JXQ802_LOCUS34674</name>
    <name evidence="4" type="ORF">JXQ802_LOCUS34907</name>
    <name evidence="1" type="ORF">PYM288_LOCUS22530</name>
    <name evidence="2" type="ORF">PYM288_LOCUS22630</name>
</gene>
<evidence type="ECO:0000313" key="2">
    <source>
        <dbReference type="EMBL" id="CAF1158897.1"/>
    </source>
</evidence>
<dbReference type="EMBL" id="CAJNOH010000972">
    <property type="protein sequence ID" value="CAF1156974.1"/>
    <property type="molecule type" value="Genomic_DNA"/>
</dbReference>